<sequence length="482" mass="51757">MNVRLGVKGLVVIGLVVLSVIATVGSSLVYLQQEAFMNERILLARSLAFHASELRDVDPYTSLTLGVAAVHINEDAASRKALFESFLVLRREDLFAQNPRGARSVALSQDGHVALIKDADEIGVWDLSGVLDPNIEGEVEKRAGLEGDYEDVDALALSSDGRTALIGQDNGTAVLWDLKNLAQPTRLGAINTGAASEADRGIESLALSRDGRTACVGDFDGNFSIWDLSVKTKPIRRSHVRLPSGPISSISLDADARLAATLAKDRYVAIWDLGRHDDPIQRSSLDLPFKSAGPISITADGREILVGNSRRADVWSLADPAAPIHTATLDMPNQDLHGIALSDSGKIALFAGDGGSVPLWDLSMQSRPTSISSLKNYSQEVGYVAVSANGEVALTASPDRGVTMWDLRDLPEMLEDPVDVVCDAQGDLKITREEWTRYAGDVDWTRYGGGLFGEDTLAACSIDWVLSLNPRGEAGKVMWGAL</sequence>
<dbReference type="PROSITE" id="PS00678">
    <property type="entry name" value="WD_REPEATS_1"/>
    <property type="match status" value="3"/>
</dbReference>
<evidence type="ECO:0000313" key="6">
    <source>
        <dbReference type="Proteomes" id="UP001597368"/>
    </source>
</evidence>
<protein>
    <submittedName>
        <fullName evidence="5">WD40 repeat domain-containing protein</fullName>
    </submittedName>
</protein>
<dbReference type="InterPro" id="IPR001680">
    <property type="entry name" value="WD40_rpt"/>
</dbReference>
<keyword evidence="6" id="KW-1185">Reference proteome</keyword>
<dbReference type="PANTHER" id="PTHR19879">
    <property type="entry name" value="TRANSCRIPTION INITIATION FACTOR TFIID"/>
    <property type="match status" value="1"/>
</dbReference>
<keyword evidence="4" id="KW-0472">Membrane</keyword>
<dbReference type="InterPro" id="IPR015943">
    <property type="entry name" value="WD40/YVTN_repeat-like_dom_sf"/>
</dbReference>
<dbReference type="Pfam" id="PF00400">
    <property type="entry name" value="WD40"/>
    <property type="match status" value="1"/>
</dbReference>
<feature type="repeat" description="WD" evidence="3">
    <location>
        <begin position="374"/>
        <end position="415"/>
    </location>
</feature>
<dbReference type="PANTHER" id="PTHR19879:SF9">
    <property type="entry name" value="TRANSCRIPTION INITIATION FACTOR TFIID SUBUNIT 5"/>
    <property type="match status" value="1"/>
</dbReference>
<dbReference type="Proteomes" id="UP001597368">
    <property type="component" value="Unassembled WGS sequence"/>
</dbReference>
<accession>A0ABW4T0I6</accession>
<feature type="repeat" description="WD" evidence="3">
    <location>
        <begin position="145"/>
        <end position="180"/>
    </location>
</feature>
<keyword evidence="4" id="KW-1133">Transmembrane helix</keyword>
<feature type="transmembrane region" description="Helical" evidence="4">
    <location>
        <begin position="12"/>
        <end position="31"/>
    </location>
</feature>
<evidence type="ECO:0000256" key="2">
    <source>
        <dbReference type="ARBA" id="ARBA00022737"/>
    </source>
</evidence>
<dbReference type="EMBL" id="JBHUFV010000043">
    <property type="protein sequence ID" value="MFD1935402.1"/>
    <property type="molecule type" value="Genomic_DNA"/>
</dbReference>
<reference evidence="6" key="1">
    <citation type="journal article" date="2019" name="Int. J. Syst. Evol. Microbiol.">
        <title>The Global Catalogue of Microorganisms (GCM) 10K type strain sequencing project: providing services to taxonomists for standard genome sequencing and annotation.</title>
        <authorList>
            <consortium name="The Broad Institute Genomics Platform"/>
            <consortium name="The Broad Institute Genome Sequencing Center for Infectious Disease"/>
            <person name="Wu L."/>
            <person name="Ma J."/>
        </authorList>
    </citation>
    <scope>NUCLEOTIDE SEQUENCE [LARGE SCALE GENOMIC DNA]</scope>
    <source>
        <strain evidence="6">ICMP 6774ER</strain>
    </source>
</reference>
<name>A0ABW4T0I6_9ACTN</name>
<proteinExistence type="predicted"/>
<dbReference type="Gene3D" id="2.130.10.10">
    <property type="entry name" value="YVTN repeat-like/Quinoprotein amine dehydrogenase"/>
    <property type="match status" value="2"/>
</dbReference>
<gene>
    <name evidence="5" type="ORF">ACFSKW_28395</name>
</gene>
<dbReference type="SMART" id="SM00320">
    <property type="entry name" value="WD40"/>
    <property type="match status" value="5"/>
</dbReference>
<dbReference type="PROSITE" id="PS50082">
    <property type="entry name" value="WD_REPEATS_2"/>
    <property type="match status" value="2"/>
</dbReference>
<keyword evidence="4" id="KW-0812">Transmembrane</keyword>
<keyword evidence="2" id="KW-0677">Repeat</keyword>
<evidence type="ECO:0000256" key="3">
    <source>
        <dbReference type="PROSITE-ProRule" id="PRU00221"/>
    </source>
</evidence>
<comment type="caution">
    <text evidence="5">The sequence shown here is derived from an EMBL/GenBank/DDBJ whole genome shotgun (WGS) entry which is preliminary data.</text>
</comment>
<evidence type="ECO:0000256" key="4">
    <source>
        <dbReference type="SAM" id="Phobius"/>
    </source>
</evidence>
<evidence type="ECO:0000313" key="5">
    <source>
        <dbReference type="EMBL" id="MFD1935402.1"/>
    </source>
</evidence>
<dbReference type="InterPro" id="IPR019775">
    <property type="entry name" value="WD40_repeat_CS"/>
</dbReference>
<keyword evidence="1 3" id="KW-0853">WD repeat</keyword>
<dbReference type="RefSeq" id="WP_379575520.1">
    <property type="nucleotide sequence ID" value="NZ_JBHUFV010000043.1"/>
</dbReference>
<organism evidence="5 6">
    <name type="scientific">Nonomuraea mangrovi</name>
    <dbReference type="NCBI Taxonomy" id="2316207"/>
    <lineage>
        <taxon>Bacteria</taxon>
        <taxon>Bacillati</taxon>
        <taxon>Actinomycetota</taxon>
        <taxon>Actinomycetes</taxon>
        <taxon>Streptosporangiales</taxon>
        <taxon>Streptosporangiaceae</taxon>
        <taxon>Nonomuraea</taxon>
    </lineage>
</organism>
<dbReference type="SUPFAM" id="SSF50978">
    <property type="entry name" value="WD40 repeat-like"/>
    <property type="match status" value="1"/>
</dbReference>
<evidence type="ECO:0000256" key="1">
    <source>
        <dbReference type="ARBA" id="ARBA00022574"/>
    </source>
</evidence>
<dbReference type="InterPro" id="IPR036322">
    <property type="entry name" value="WD40_repeat_dom_sf"/>
</dbReference>